<dbReference type="KEGG" id="spu:115928072"/>
<dbReference type="GO" id="GO:0016020">
    <property type="term" value="C:membrane"/>
    <property type="evidence" value="ECO:0007669"/>
    <property type="project" value="InterPro"/>
</dbReference>
<feature type="region of interest" description="Disordered" evidence="1">
    <location>
        <begin position="1"/>
        <end position="38"/>
    </location>
</feature>
<sequence length="174" mass="19420">MFAWMEAGKRAKPAYFRPHEDTSQPADDEGQIPEPVHQISSPSALHDEIAVQNPISRDDLSEDTDVIRLEKHGIEVRIPPNQAYSAKDVTVEPIHDIPPELVLKETEAIISFGLRMSPSDATFDVPVTVTMPHCGIFTKPEAAEVVTYHRKSGKVWSFSMSRSLSVPFTLPFIK</sequence>
<dbReference type="PANTHER" id="PTHR12582:SF41">
    <property type="entry name" value="UNC5C-LIKE PROTEIN"/>
    <property type="match status" value="1"/>
</dbReference>
<proteinExistence type="predicted"/>
<feature type="domain" description="ZU5" evidence="2">
    <location>
        <begin position="67"/>
        <end position="145"/>
    </location>
</feature>
<dbReference type="EnsemblMetazoa" id="XM_030994750">
    <property type="protein sequence ID" value="XP_030850610"/>
    <property type="gene ID" value="LOC115928072"/>
</dbReference>
<dbReference type="Proteomes" id="UP000007110">
    <property type="component" value="Unassembled WGS sequence"/>
</dbReference>
<organism evidence="3 4">
    <name type="scientific">Strongylocentrotus purpuratus</name>
    <name type="common">Purple sea urchin</name>
    <dbReference type="NCBI Taxonomy" id="7668"/>
    <lineage>
        <taxon>Eukaryota</taxon>
        <taxon>Metazoa</taxon>
        <taxon>Echinodermata</taxon>
        <taxon>Eleutherozoa</taxon>
        <taxon>Echinozoa</taxon>
        <taxon>Echinoidea</taxon>
        <taxon>Euechinoidea</taxon>
        <taxon>Echinacea</taxon>
        <taxon>Camarodonta</taxon>
        <taxon>Echinidea</taxon>
        <taxon>Strongylocentrotidae</taxon>
        <taxon>Strongylocentrotus</taxon>
    </lineage>
</organism>
<dbReference type="InterPro" id="IPR037936">
    <property type="entry name" value="UNC5A-D"/>
</dbReference>
<dbReference type="InterPro" id="IPR000906">
    <property type="entry name" value="ZU5_dom"/>
</dbReference>
<keyword evidence="4" id="KW-1185">Reference proteome</keyword>
<dbReference type="RefSeq" id="XP_030850610.1">
    <property type="nucleotide sequence ID" value="XM_030994750.1"/>
</dbReference>
<dbReference type="Gene3D" id="2.60.220.30">
    <property type="match status" value="1"/>
</dbReference>
<dbReference type="PANTHER" id="PTHR12582">
    <property type="entry name" value="NETRIN RECEPTOR UNC5"/>
    <property type="match status" value="1"/>
</dbReference>
<reference evidence="3" key="2">
    <citation type="submission" date="2021-01" db="UniProtKB">
        <authorList>
            <consortium name="EnsemblMetazoa"/>
        </authorList>
    </citation>
    <scope>IDENTIFICATION</scope>
</reference>
<dbReference type="GeneID" id="115928072"/>
<reference evidence="4" key="1">
    <citation type="submission" date="2015-02" db="EMBL/GenBank/DDBJ databases">
        <title>Genome sequencing for Strongylocentrotus purpuratus.</title>
        <authorList>
            <person name="Murali S."/>
            <person name="Liu Y."/>
            <person name="Vee V."/>
            <person name="English A."/>
            <person name="Wang M."/>
            <person name="Skinner E."/>
            <person name="Han Y."/>
            <person name="Muzny D.M."/>
            <person name="Worley K.C."/>
            <person name="Gibbs R.A."/>
        </authorList>
    </citation>
    <scope>NUCLEOTIDE SEQUENCE</scope>
</reference>
<evidence type="ECO:0000259" key="2">
    <source>
        <dbReference type="Pfam" id="PF00791"/>
    </source>
</evidence>
<protein>
    <recommendedName>
        <fullName evidence="2">ZU5 domain-containing protein</fullName>
    </recommendedName>
</protein>
<dbReference type="Pfam" id="PF00791">
    <property type="entry name" value="ZU5"/>
    <property type="match status" value="1"/>
</dbReference>
<accession>A0A7M7PG46</accession>
<dbReference type="OrthoDB" id="10158794at2759"/>
<dbReference type="GO" id="GO:0005042">
    <property type="term" value="F:netrin receptor activity"/>
    <property type="evidence" value="ECO:0007669"/>
    <property type="project" value="InterPro"/>
</dbReference>
<evidence type="ECO:0000313" key="3">
    <source>
        <dbReference type="EnsemblMetazoa" id="XP_030850610"/>
    </source>
</evidence>
<name>A0A7M7PG46_STRPU</name>
<evidence type="ECO:0000256" key="1">
    <source>
        <dbReference type="SAM" id="MobiDB-lite"/>
    </source>
</evidence>
<evidence type="ECO:0000313" key="4">
    <source>
        <dbReference type="Proteomes" id="UP000007110"/>
    </source>
</evidence>
<dbReference type="AlphaFoldDB" id="A0A7M7PG46"/>
<dbReference type="InParanoid" id="A0A7M7PG46"/>